<gene>
    <name evidence="1" type="ORF">DILT_LOCUS9694</name>
</gene>
<organism evidence="1 2">
    <name type="scientific">Dibothriocephalus latus</name>
    <name type="common">Fish tapeworm</name>
    <name type="synonym">Diphyllobothrium latum</name>
    <dbReference type="NCBI Taxonomy" id="60516"/>
    <lineage>
        <taxon>Eukaryota</taxon>
        <taxon>Metazoa</taxon>
        <taxon>Spiralia</taxon>
        <taxon>Lophotrochozoa</taxon>
        <taxon>Platyhelminthes</taxon>
        <taxon>Cestoda</taxon>
        <taxon>Eucestoda</taxon>
        <taxon>Diphyllobothriidea</taxon>
        <taxon>Diphyllobothriidae</taxon>
        <taxon>Dibothriocephalus</taxon>
    </lineage>
</organism>
<keyword evidence="2" id="KW-1185">Reference proteome</keyword>
<protein>
    <submittedName>
        <fullName evidence="1">Uncharacterized protein</fullName>
    </submittedName>
</protein>
<evidence type="ECO:0000313" key="1">
    <source>
        <dbReference type="EMBL" id="VDN13863.1"/>
    </source>
</evidence>
<sequence length="143" mass="16362">MKHDCKYNIGRNAWATIYNKDPEEALQMFRNLVALIIEYFEPELRERARAIQLLNCTSVNAISSSTQAATDGDTKMQLLDAKQSKFTRDWLLSSRDDLRRKYEFVLLASVSNEYVLPDIGDSRSAIVAEALRNFLLVSDNHVC</sequence>
<proteinExistence type="predicted"/>
<dbReference type="Proteomes" id="UP000281553">
    <property type="component" value="Unassembled WGS sequence"/>
</dbReference>
<name>A0A3P7LSC5_DIBLA</name>
<dbReference type="EMBL" id="UYRU01057594">
    <property type="protein sequence ID" value="VDN13863.1"/>
    <property type="molecule type" value="Genomic_DNA"/>
</dbReference>
<dbReference type="OrthoDB" id="6262911at2759"/>
<reference evidence="1 2" key="1">
    <citation type="submission" date="2018-11" db="EMBL/GenBank/DDBJ databases">
        <authorList>
            <consortium name="Pathogen Informatics"/>
        </authorList>
    </citation>
    <scope>NUCLEOTIDE SEQUENCE [LARGE SCALE GENOMIC DNA]</scope>
</reference>
<dbReference type="AlphaFoldDB" id="A0A3P7LSC5"/>
<accession>A0A3P7LSC5</accession>
<evidence type="ECO:0000313" key="2">
    <source>
        <dbReference type="Proteomes" id="UP000281553"/>
    </source>
</evidence>